<reference evidence="2 3" key="1">
    <citation type="submission" date="2019-09" db="EMBL/GenBank/DDBJ databases">
        <authorList>
            <person name="Leyn A S."/>
        </authorList>
    </citation>
    <scope>NUCLEOTIDE SEQUENCE [LARGE SCALE GENOMIC DNA]</scope>
    <source>
        <strain evidence="2">AA231_1</strain>
    </source>
</reference>
<dbReference type="Pfam" id="PF19834">
    <property type="entry name" value="DUF6314"/>
    <property type="match status" value="1"/>
</dbReference>
<feature type="domain" description="DUF6314" evidence="1">
    <location>
        <begin position="14"/>
        <end position="143"/>
    </location>
</feature>
<proteinExistence type="predicted"/>
<evidence type="ECO:0000313" key="2">
    <source>
        <dbReference type="EMBL" id="VVJ21068.1"/>
    </source>
</evidence>
<organism evidence="2 3">
    <name type="scientific">Amycolatopsis camponoti</name>
    <dbReference type="NCBI Taxonomy" id="2606593"/>
    <lineage>
        <taxon>Bacteria</taxon>
        <taxon>Bacillati</taxon>
        <taxon>Actinomycetota</taxon>
        <taxon>Actinomycetes</taxon>
        <taxon>Pseudonocardiales</taxon>
        <taxon>Pseudonocardiaceae</taxon>
        <taxon>Amycolatopsis</taxon>
    </lineage>
</organism>
<dbReference type="AlphaFoldDB" id="A0A6I8LXI0"/>
<evidence type="ECO:0000259" key="1">
    <source>
        <dbReference type="Pfam" id="PF19834"/>
    </source>
</evidence>
<accession>A0A6I8LXI0</accession>
<keyword evidence="3" id="KW-1185">Reference proteome</keyword>
<dbReference type="RefSeq" id="WP_155546072.1">
    <property type="nucleotide sequence ID" value="NZ_CABVGP010000002.1"/>
</dbReference>
<evidence type="ECO:0000313" key="3">
    <source>
        <dbReference type="Proteomes" id="UP000399805"/>
    </source>
</evidence>
<protein>
    <recommendedName>
        <fullName evidence="1">DUF6314 domain-containing protein</fullName>
    </recommendedName>
</protein>
<sequence>MDECFPVPDLAAHFGGEWRLDREILTAGGDPAGEVTGMATFTEEDGVLVYREAGEMRLGTYTGPVTRTLHYRPTAPGRADVHFDHGGFFHALDLRAGHWETDHPCRADLYRGSYRVLDARRWRQEWAVRGPAKDHVIVTRFSRPPG</sequence>
<gene>
    <name evidence="2" type="ORF">AA23TX_06089</name>
</gene>
<dbReference type="Proteomes" id="UP000399805">
    <property type="component" value="Unassembled WGS sequence"/>
</dbReference>
<dbReference type="EMBL" id="CABVGP010000002">
    <property type="protein sequence ID" value="VVJ21068.1"/>
    <property type="molecule type" value="Genomic_DNA"/>
</dbReference>
<dbReference type="InterPro" id="IPR045632">
    <property type="entry name" value="DUF6314"/>
</dbReference>
<name>A0A6I8LXI0_9PSEU</name>